<feature type="domain" description="Exocyst complex subunit Exo70 C-terminal" evidence="4">
    <location>
        <begin position="274"/>
        <end position="624"/>
    </location>
</feature>
<evidence type="ECO:0000313" key="7">
    <source>
        <dbReference type="Proteomes" id="UP000289738"/>
    </source>
</evidence>
<proteinExistence type="inferred from homology"/>
<dbReference type="AlphaFoldDB" id="A0A444XBT1"/>
<dbReference type="InterPro" id="IPR016159">
    <property type="entry name" value="Cullin_repeat-like_dom_sf"/>
</dbReference>
<dbReference type="GO" id="GO:0005546">
    <property type="term" value="F:phosphatidylinositol-4,5-bisphosphate binding"/>
    <property type="evidence" value="ECO:0007669"/>
    <property type="project" value="InterPro"/>
</dbReference>
<evidence type="ECO:0000313" key="8">
    <source>
        <dbReference type="Proteomes" id="UP000464620"/>
    </source>
</evidence>
<dbReference type="SMR" id="A0A444XBT1"/>
<dbReference type="InterPro" id="IPR004140">
    <property type="entry name" value="Exo70"/>
</dbReference>
<keyword evidence="7" id="KW-1185">Reference proteome</keyword>
<keyword evidence="3" id="KW-0268">Exocytosis</keyword>
<protein>
    <recommendedName>
        <fullName evidence="3">Exocyst subunit Exo70 family protein</fullName>
    </recommendedName>
</protein>
<gene>
    <name evidence="6" type="ORF">Ahy_B09g094595</name>
    <name evidence="5" type="ORF">DS421_19g636110</name>
</gene>
<dbReference type="EMBL" id="SDMP01000019">
    <property type="protein sequence ID" value="RYQ87122.1"/>
    <property type="molecule type" value="Genomic_DNA"/>
</dbReference>
<dbReference type="GO" id="GO:0015031">
    <property type="term" value="P:protein transport"/>
    <property type="evidence" value="ECO:0007669"/>
    <property type="project" value="UniProtKB-KW"/>
</dbReference>
<keyword evidence="2 3" id="KW-0813">Transport</keyword>
<dbReference type="OrthoDB" id="1922221at2759"/>
<dbReference type="Pfam" id="PF20669">
    <property type="entry name" value="Exo70_N"/>
    <property type="match status" value="1"/>
</dbReference>
<dbReference type="STRING" id="3818.A0A444XBT1"/>
<organism evidence="6 7">
    <name type="scientific">Arachis hypogaea</name>
    <name type="common">Peanut</name>
    <dbReference type="NCBI Taxonomy" id="3818"/>
    <lineage>
        <taxon>Eukaryota</taxon>
        <taxon>Viridiplantae</taxon>
        <taxon>Streptophyta</taxon>
        <taxon>Embryophyta</taxon>
        <taxon>Tracheophyta</taxon>
        <taxon>Spermatophyta</taxon>
        <taxon>Magnoliopsida</taxon>
        <taxon>eudicotyledons</taxon>
        <taxon>Gunneridae</taxon>
        <taxon>Pentapetalae</taxon>
        <taxon>rosids</taxon>
        <taxon>fabids</taxon>
        <taxon>Fabales</taxon>
        <taxon>Fabaceae</taxon>
        <taxon>Papilionoideae</taxon>
        <taxon>50 kb inversion clade</taxon>
        <taxon>dalbergioids sensu lato</taxon>
        <taxon>Dalbergieae</taxon>
        <taxon>Pterocarpus clade</taxon>
        <taxon>Arachis</taxon>
    </lineage>
</organism>
<dbReference type="Proteomes" id="UP000464620">
    <property type="component" value="Chromosome B09"/>
</dbReference>
<dbReference type="PANTHER" id="PTHR12542:SF123">
    <property type="entry name" value="EXOCYST SUBUNIT EXO70 FAMILY PROTEIN"/>
    <property type="match status" value="1"/>
</dbReference>
<evidence type="ECO:0000256" key="3">
    <source>
        <dbReference type="RuleBase" id="RU365026"/>
    </source>
</evidence>
<dbReference type="GO" id="GO:0000145">
    <property type="term" value="C:exocyst"/>
    <property type="evidence" value="ECO:0007669"/>
    <property type="project" value="InterPro"/>
</dbReference>
<accession>A0A444XBT1</accession>
<sequence length="661" mass="74969">MEEKQNLDAARKCLLASLETSSAIGSALDESGSRLELLRQRCQSLQTSFRPISMQKCSFIDVGNGIDSVLCSAAAVLKVFEFVQHLENSLLTDAGSDLCSYVSDAKKLEEALKLLTDNCTLAIGWLQGVLDFLQDKAITNEFYLFQVKKSLRILRELQAAEEGARVNGGFLSAALDNLETEFQRLLMANSMPIPLVSLGSHITTQALPGSVMGKLQAIIERLNANSRLDKCKSIYVEVRGRNAQRTLNTLDLSYLEIPTAKFEDVREIASYIDQWGIDLELVVKNLLDTEYMLSCRVFEKIGREASTECFARIAIRSGILSFILFGRNVSESRNDPYKLLNLLDIFSVLDDLRLKFNQLFGGKACEEIRIATKDLVNKVVNGACEIFWQLPAQVKLQRPSSPPRDGGVPKLVSFVTDYCNQLLNDTYLPHLKKVLEIHLSWRNETYEEGIVFTQIYDTIKEVAVNLDSWSKAYEDITLSYIFMMNNHCHFYNLRGTMLGDMMGDTWLGAHEQYKDYYAALYLRNSWGKLLSIIVQKDLLSSSLSSQDLGKRLHAFNVAFDERYKKESSWTICDEALRKNICKHLVECIVPIYKAYVKNYNLSIENEGMVAKHIKYTAESLENKIWSMFQPKLKKNGSVKHADWTSKIKQVSKSFRFTLAAK</sequence>
<reference evidence="6 7" key="1">
    <citation type="submission" date="2019-01" db="EMBL/GenBank/DDBJ databases">
        <title>Sequencing of cultivated peanut Arachis hypogaea provides insights into genome evolution and oil improvement.</title>
        <authorList>
            <person name="Chen X."/>
        </authorList>
    </citation>
    <scope>NUCLEOTIDE SEQUENCE [LARGE SCALE GENOMIC DNA]</scope>
    <source>
        <strain evidence="7">cv. Fuhuasheng</strain>
        <strain evidence="6">GDAAS-fuhuasheng2018</strain>
        <tissue evidence="6">Leaves</tissue>
    </source>
</reference>
<dbReference type="Pfam" id="PF03081">
    <property type="entry name" value="Exo70_C"/>
    <property type="match status" value="1"/>
</dbReference>
<comment type="function">
    <text evidence="3">Component of the exocyst complex.</text>
</comment>
<dbReference type="EMBL" id="CP031001">
    <property type="protein sequence ID" value="QHN75532.1"/>
    <property type="molecule type" value="Genomic_DNA"/>
</dbReference>
<dbReference type="GO" id="GO:0006887">
    <property type="term" value="P:exocytosis"/>
    <property type="evidence" value="ECO:0007669"/>
    <property type="project" value="UniProtKB-KW"/>
</dbReference>
<dbReference type="Proteomes" id="UP000289738">
    <property type="component" value="Chromosome B09"/>
</dbReference>
<keyword evidence="3" id="KW-0653">Protein transport</keyword>
<dbReference type="Gene3D" id="1.20.1280.170">
    <property type="entry name" value="Exocyst complex component Exo70"/>
    <property type="match status" value="1"/>
</dbReference>
<dbReference type="PANTHER" id="PTHR12542">
    <property type="entry name" value="EXOCYST COMPLEX PROTEIN EXO70"/>
    <property type="match status" value="1"/>
</dbReference>
<name>A0A444XBT1_ARAHY</name>
<evidence type="ECO:0000313" key="6">
    <source>
        <dbReference type="EMBL" id="RYQ87122.1"/>
    </source>
</evidence>
<evidence type="ECO:0000256" key="2">
    <source>
        <dbReference type="ARBA" id="ARBA00022448"/>
    </source>
</evidence>
<comment type="similarity">
    <text evidence="1 3">Belongs to the EXO70 family.</text>
</comment>
<dbReference type="InterPro" id="IPR046364">
    <property type="entry name" value="Exo70_C"/>
</dbReference>
<reference evidence="5 8" key="2">
    <citation type="submission" date="2020-01" db="EMBL/GenBank/DDBJ databases">
        <title>Genome sequence of Arachis hypogaea, cultivar Shitouqi.</title>
        <authorList>
            <person name="Zhuang W."/>
            <person name="Chen H."/>
            <person name="Varshney R."/>
            <person name="Wang D."/>
            <person name="Ming R."/>
        </authorList>
    </citation>
    <scope>NUCLEOTIDE SEQUENCE [LARGE SCALE GENOMIC DNA]</scope>
    <source>
        <tissue evidence="5">Young leaf</tissue>
    </source>
</reference>
<dbReference type="Gramene" id="arahy.Tifrunner.gnm2.ann2.Ah19g013300.1">
    <property type="protein sequence ID" value="arahy.Tifrunner.gnm2.ann2.Ah19g013300.1-CDS-1"/>
    <property type="gene ID" value="arahy.Tifrunner.gnm2.ann2.Ah19g013300"/>
</dbReference>
<dbReference type="SUPFAM" id="SSF74788">
    <property type="entry name" value="Cullin repeat-like"/>
    <property type="match status" value="1"/>
</dbReference>
<evidence type="ECO:0000259" key="4">
    <source>
        <dbReference type="Pfam" id="PF03081"/>
    </source>
</evidence>
<evidence type="ECO:0000313" key="5">
    <source>
        <dbReference type="EMBL" id="QHN75532.1"/>
    </source>
</evidence>
<evidence type="ECO:0000256" key="1">
    <source>
        <dbReference type="ARBA" id="ARBA00006756"/>
    </source>
</evidence>